<dbReference type="Pfam" id="PF07715">
    <property type="entry name" value="Plug"/>
    <property type="match status" value="1"/>
</dbReference>
<dbReference type="NCBIfam" id="TIGR04057">
    <property type="entry name" value="SusC_RagA_signa"/>
    <property type="match status" value="1"/>
</dbReference>
<comment type="similarity">
    <text evidence="7">Belongs to the TonB-dependent receptor family.</text>
</comment>
<dbReference type="InterPro" id="IPR012910">
    <property type="entry name" value="Plug_dom"/>
</dbReference>
<dbReference type="Proteomes" id="UP000226437">
    <property type="component" value="Unassembled WGS sequence"/>
</dbReference>
<dbReference type="InterPro" id="IPR008969">
    <property type="entry name" value="CarboxyPept-like_regulatory"/>
</dbReference>
<dbReference type="Gene3D" id="2.60.40.1120">
    <property type="entry name" value="Carboxypeptidase-like, regulatory domain"/>
    <property type="match status" value="1"/>
</dbReference>
<proteinExistence type="inferred from homology"/>
<dbReference type="InterPro" id="IPR023996">
    <property type="entry name" value="TonB-dep_OMP_SusC/RagA"/>
</dbReference>
<dbReference type="GO" id="GO:0009279">
    <property type="term" value="C:cell outer membrane"/>
    <property type="evidence" value="ECO:0007669"/>
    <property type="project" value="UniProtKB-SubCell"/>
</dbReference>
<dbReference type="InterPro" id="IPR037066">
    <property type="entry name" value="Plug_dom_sf"/>
</dbReference>
<reference evidence="9 10" key="1">
    <citation type="submission" date="2017-10" db="EMBL/GenBank/DDBJ databases">
        <title>The draft genome sequence of Lewinella marina KCTC 32374.</title>
        <authorList>
            <person name="Wang K."/>
        </authorList>
    </citation>
    <scope>NUCLEOTIDE SEQUENCE [LARGE SCALE GENOMIC DNA]</scope>
    <source>
        <strain evidence="9 10">MKG-38</strain>
    </source>
</reference>
<sequence length="1071" mass="115581">MALLCSAAIYGQTTVTGTITDPDGFPLVGATVLAKGTTAGTVADLDGKYSLTVPANVTELVFSYTGYETQTLVLSGQTVVDVVMSEGVALDEVVVTGYAVTSKRQTTGAISTVSTEELTAVPSGNVEQQLQGRAAGVTVITNGQPGTESIIRVRGFGSFGGNNPLYVVDGVPQTNINFLSPDDIQNTSILKDAASASIYGARAANGVVVIQTKRGTREPSPLKVTYDGLTGFTDPGKGQPILTPEQDAMKTWEAIRNTAAANGTTPVFDHPQYGSGENPVLPDYILVGSIGGVRGTVDLEAEREKYNINPAAGPLYQVVRANKEGTDWYDAITRTAMTNRHTLGFSGSTENTRYYVSLGAQIQEGILLNNTYERYTSRINTEFDLGSRVRFGQNLQFTHRKALGLTGDGGGAGSSDDENEILSAFRLNPLIPVYDEFGGYAGTKAPGFGNPRNPVAARDGLANNQNFDNIAFGNLYLEFDPIEELTLRSSFGGKYIGYNGRWYSRQTYENAENNASFGYGEFQGYGTDWIWTNTAKYERDFGGHNVNLLVGVEALEADKFRNSSGSGINPFSQSVDFISLNNVESRQVFSNFTNGSRFFSVFSQLNYNWNDKYYVTGVLRRDGSSRFGAENRYGTFPALSAAWRVTSEPFMQNQSVFADLKIRGGWGQMGNSNNVSGDNRFSLFGTSLGASSYDITGSNSSAATGFFRSRIGTETARWETSVTSNIGFDATLGGGNFDIIVDLWRKETNDLLVQLPIPNVLGPSATPPVVNIGSMLNQGLDASLIYRAKIGSDFSIETTINGALLKNEITKFTDDVDFFDVGGTRISGTIVRNQVGMPLSSFFGYKVLGLFQSESEVNSAPTQEGAAPGRFRFEDNNSRDENGDLTGMPDGQITEADRTFLGSAVPDFTGGLNLKLNYKGFDLTSFFYTSLGGEIYNNSKWFTDFYGTFVGAAVSTRVLDSWSPTNTDTDVPIYENISNFSTSTQSNSYYVENGSYLRLQYLALGYNFSENAFGGALQNVRVALAANNVFTISGYDGLDPAVGGAADTKFGVDVGNYPVTRAYNLSVHVGF</sequence>
<keyword evidence="10" id="KW-1185">Reference proteome</keyword>
<evidence type="ECO:0000256" key="6">
    <source>
        <dbReference type="ARBA" id="ARBA00023237"/>
    </source>
</evidence>
<keyword evidence="4 7" id="KW-0812">Transmembrane</keyword>
<evidence type="ECO:0000256" key="5">
    <source>
        <dbReference type="ARBA" id="ARBA00023136"/>
    </source>
</evidence>
<keyword evidence="5 7" id="KW-0472">Membrane</keyword>
<dbReference type="Gene3D" id="2.40.170.20">
    <property type="entry name" value="TonB-dependent receptor, beta-barrel domain"/>
    <property type="match status" value="1"/>
</dbReference>
<feature type="domain" description="TonB-dependent receptor plug" evidence="8">
    <location>
        <begin position="103"/>
        <end position="207"/>
    </location>
</feature>
<dbReference type="EMBL" id="PDLO01000008">
    <property type="protein sequence ID" value="PHK97435.1"/>
    <property type="molecule type" value="Genomic_DNA"/>
</dbReference>
<comment type="caution">
    <text evidence="9">The sequence shown here is derived from an EMBL/GenBank/DDBJ whole genome shotgun (WGS) entry which is preliminary data.</text>
</comment>
<dbReference type="SUPFAM" id="SSF49464">
    <property type="entry name" value="Carboxypeptidase regulatory domain-like"/>
    <property type="match status" value="1"/>
</dbReference>
<evidence type="ECO:0000313" key="10">
    <source>
        <dbReference type="Proteomes" id="UP000226437"/>
    </source>
</evidence>
<name>A0A2G0CBU6_9BACT</name>
<evidence type="ECO:0000256" key="3">
    <source>
        <dbReference type="ARBA" id="ARBA00022452"/>
    </source>
</evidence>
<comment type="subcellular location">
    <subcellularLocation>
        <location evidence="1 7">Cell outer membrane</location>
        <topology evidence="1 7">Multi-pass membrane protein</topology>
    </subcellularLocation>
</comment>
<evidence type="ECO:0000313" key="9">
    <source>
        <dbReference type="EMBL" id="PHK97435.1"/>
    </source>
</evidence>
<organism evidence="9 10">
    <name type="scientific">Neolewinella marina</name>
    <dbReference type="NCBI Taxonomy" id="438751"/>
    <lineage>
        <taxon>Bacteria</taxon>
        <taxon>Pseudomonadati</taxon>
        <taxon>Bacteroidota</taxon>
        <taxon>Saprospiria</taxon>
        <taxon>Saprospirales</taxon>
        <taxon>Lewinellaceae</taxon>
        <taxon>Neolewinella</taxon>
    </lineage>
</organism>
<evidence type="ECO:0000256" key="2">
    <source>
        <dbReference type="ARBA" id="ARBA00022448"/>
    </source>
</evidence>
<evidence type="ECO:0000256" key="4">
    <source>
        <dbReference type="ARBA" id="ARBA00022692"/>
    </source>
</evidence>
<dbReference type="OrthoDB" id="9768177at2"/>
<protein>
    <submittedName>
        <fullName evidence="9">SusC/RagA family protein</fullName>
    </submittedName>
</protein>
<dbReference type="SUPFAM" id="SSF56935">
    <property type="entry name" value="Porins"/>
    <property type="match status" value="1"/>
</dbReference>
<evidence type="ECO:0000256" key="1">
    <source>
        <dbReference type="ARBA" id="ARBA00004571"/>
    </source>
</evidence>
<keyword evidence="6 7" id="KW-0998">Cell outer membrane</keyword>
<dbReference type="Gene3D" id="2.170.130.10">
    <property type="entry name" value="TonB-dependent receptor, plug domain"/>
    <property type="match status" value="1"/>
</dbReference>
<dbReference type="InterPro" id="IPR036942">
    <property type="entry name" value="Beta-barrel_TonB_sf"/>
</dbReference>
<dbReference type="InterPro" id="IPR023997">
    <property type="entry name" value="TonB-dep_OMP_SusC/RagA_CS"/>
</dbReference>
<gene>
    <name evidence="9" type="ORF">CGL56_15155</name>
</gene>
<keyword evidence="2 7" id="KW-0813">Transport</keyword>
<dbReference type="PROSITE" id="PS52016">
    <property type="entry name" value="TONB_DEPENDENT_REC_3"/>
    <property type="match status" value="1"/>
</dbReference>
<keyword evidence="3 7" id="KW-1134">Transmembrane beta strand</keyword>
<dbReference type="InterPro" id="IPR039426">
    <property type="entry name" value="TonB-dep_rcpt-like"/>
</dbReference>
<evidence type="ECO:0000259" key="8">
    <source>
        <dbReference type="Pfam" id="PF07715"/>
    </source>
</evidence>
<dbReference type="NCBIfam" id="TIGR04056">
    <property type="entry name" value="OMP_RagA_SusC"/>
    <property type="match status" value="1"/>
</dbReference>
<evidence type="ECO:0000256" key="7">
    <source>
        <dbReference type="PROSITE-ProRule" id="PRU01360"/>
    </source>
</evidence>
<accession>A0A2G0CBU6</accession>
<dbReference type="Pfam" id="PF13715">
    <property type="entry name" value="CarbopepD_reg_2"/>
    <property type="match status" value="1"/>
</dbReference>
<dbReference type="AlphaFoldDB" id="A0A2G0CBU6"/>